<evidence type="ECO:0008006" key="5">
    <source>
        <dbReference type="Google" id="ProtNLM"/>
    </source>
</evidence>
<comment type="similarity">
    <text evidence="1">Belongs to the UPF0301 (AlgH) family.</text>
</comment>
<name>A0A6N9TP24_DISTH</name>
<evidence type="ECO:0000313" key="4">
    <source>
        <dbReference type="Proteomes" id="UP000469346"/>
    </source>
</evidence>
<accession>A0A6N9TP24</accession>
<keyword evidence="4" id="KW-1185">Reference proteome</keyword>
<evidence type="ECO:0000313" key="3">
    <source>
        <dbReference type="EMBL" id="NDY42919.1"/>
    </source>
</evidence>
<dbReference type="Pfam" id="PF02622">
    <property type="entry name" value="DUF179"/>
    <property type="match status" value="1"/>
</dbReference>
<gene>
    <name evidence="3" type="ORF">G3N55_08705</name>
</gene>
<dbReference type="SUPFAM" id="SSF143456">
    <property type="entry name" value="VC0467-like"/>
    <property type="match status" value="1"/>
</dbReference>
<dbReference type="Proteomes" id="UP000469346">
    <property type="component" value="Unassembled WGS sequence"/>
</dbReference>
<keyword evidence="2" id="KW-0732">Signal</keyword>
<proteinExistence type="inferred from homology"/>
<sequence length="216" mass="22981">MFPPAVRRAFLLGLLAALVPARGPAAAVPWLPGPPLPGRDTRPSAGKLLVAARQLADPNFSETVVLLVKHGPRGTMGLVLNRPTRVPLARVLPKLPPARTKARTVFLGGPVARNSLFLLLRVHAPPGGADPVCPGVALGTRLAVLDAVPAAPFRIYAGCASWAPGQLLAEIRRGDWYLLPARAADVFDPAPEHLWPRLIQRATTTWVLSRPAGPRP</sequence>
<feature type="signal peptide" evidence="2">
    <location>
        <begin position="1"/>
        <end position="27"/>
    </location>
</feature>
<organism evidence="3 4">
    <name type="scientific">Dissulfurirhabdus thermomarina</name>
    <dbReference type="NCBI Taxonomy" id="1765737"/>
    <lineage>
        <taxon>Bacteria</taxon>
        <taxon>Deltaproteobacteria</taxon>
        <taxon>Dissulfurirhabdaceae</taxon>
        <taxon>Dissulfurirhabdus</taxon>
    </lineage>
</organism>
<protein>
    <recommendedName>
        <fullName evidence="5">YqgE/AlgH family protein</fullName>
    </recommendedName>
</protein>
<reference evidence="3 4" key="1">
    <citation type="submission" date="2020-02" db="EMBL/GenBank/DDBJ databases">
        <title>Comparative genomics of sulfur disproportionating microorganisms.</title>
        <authorList>
            <person name="Ward L.M."/>
            <person name="Bertran E."/>
            <person name="Johnston D.T."/>
        </authorList>
    </citation>
    <scope>NUCLEOTIDE SEQUENCE [LARGE SCALE GENOMIC DNA]</scope>
    <source>
        <strain evidence="3 4">DSM 100025</strain>
    </source>
</reference>
<dbReference type="Gene3D" id="3.40.1740.10">
    <property type="entry name" value="VC0467-like"/>
    <property type="match status" value="1"/>
</dbReference>
<comment type="caution">
    <text evidence="3">The sequence shown here is derived from an EMBL/GenBank/DDBJ whole genome shotgun (WGS) entry which is preliminary data.</text>
</comment>
<feature type="non-terminal residue" evidence="3">
    <location>
        <position position="216"/>
    </location>
</feature>
<evidence type="ECO:0000256" key="1">
    <source>
        <dbReference type="ARBA" id="ARBA00009600"/>
    </source>
</evidence>
<dbReference type="EMBL" id="JAAGRR010000099">
    <property type="protein sequence ID" value="NDY42919.1"/>
    <property type="molecule type" value="Genomic_DNA"/>
</dbReference>
<evidence type="ECO:0000256" key="2">
    <source>
        <dbReference type="SAM" id="SignalP"/>
    </source>
</evidence>
<feature type="chain" id="PRO_5027101954" description="YqgE/AlgH family protein" evidence="2">
    <location>
        <begin position="28"/>
        <end position="216"/>
    </location>
</feature>
<dbReference type="AlphaFoldDB" id="A0A6N9TP24"/>
<dbReference type="PANTHER" id="PTHR30327:SF1">
    <property type="entry name" value="UPF0301 PROTEIN YQGE"/>
    <property type="match status" value="1"/>
</dbReference>
<dbReference type="InterPro" id="IPR003774">
    <property type="entry name" value="AlgH-like"/>
</dbReference>
<dbReference type="PANTHER" id="PTHR30327">
    <property type="entry name" value="UNCHARACTERIZED PROTEIN YQGE"/>
    <property type="match status" value="1"/>
</dbReference>
<dbReference type="GO" id="GO:0005829">
    <property type="term" value="C:cytosol"/>
    <property type="evidence" value="ECO:0007669"/>
    <property type="project" value="TreeGrafter"/>
</dbReference>